<evidence type="ECO:0000313" key="1">
    <source>
        <dbReference type="EMBL" id="QEN06780.1"/>
    </source>
</evidence>
<gene>
    <name evidence="1" type="ORF">EXM22_01775</name>
</gene>
<protein>
    <recommendedName>
        <fullName evidence="3">PIN domain-containing protein</fullName>
    </recommendedName>
</protein>
<dbReference type="Proteomes" id="UP000324209">
    <property type="component" value="Chromosome"/>
</dbReference>
<accession>A0A5C1QIE1</accession>
<name>A0A5C1QIE1_9SPIO</name>
<organism evidence="1 2">
    <name type="scientific">Oceanispirochaeta crateris</name>
    <dbReference type="NCBI Taxonomy" id="2518645"/>
    <lineage>
        <taxon>Bacteria</taxon>
        <taxon>Pseudomonadati</taxon>
        <taxon>Spirochaetota</taxon>
        <taxon>Spirochaetia</taxon>
        <taxon>Spirochaetales</taxon>
        <taxon>Spirochaetaceae</taxon>
        <taxon>Oceanispirochaeta</taxon>
    </lineage>
</organism>
<evidence type="ECO:0000313" key="2">
    <source>
        <dbReference type="Proteomes" id="UP000324209"/>
    </source>
</evidence>
<dbReference type="EMBL" id="CP036150">
    <property type="protein sequence ID" value="QEN06780.1"/>
    <property type="molecule type" value="Genomic_DNA"/>
</dbReference>
<dbReference type="AlphaFoldDB" id="A0A5C1QIE1"/>
<dbReference type="KEGG" id="ock:EXM22_01775"/>
<proteinExistence type="predicted"/>
<evidence type="ECO:0008006" key="3">
    <source>
        <dbReference type="Google" id="ProtNLM"/>
    </source>
</evidence>
<reference evidence="1 2" key="1">
    <citation type="submission" date="2019-02" db="EMBL/GenBank/DDBJ databases">
        <title>Complete Genome Sequence and Methylome Analysis of free living Spirochaetas.</title>
        <authorList>
            <person name="Fomenkov A."/>
            <person name="Dubinina G."/>
            <person name="Leshcheva N."/>
            <person name="Mikheeva N."/>
            <person name="Grabovich M."/>
            <person name="Vincze T."/>
            <person name="Roberts R.J."/>
        </authorList>
    </citation>
    <scope>NUCLEOTIDE SEQUENCE [LARGE SCALE GENOMIC DNA]</scope>
    <source>
        <strain evidence="1 2">K2</strain>
    </source>
</reference>
<sequence length="388" mass="45515">MIYFLQSIGSATLLPMPGLSAQATKASKLDVIHIQGVRMINDAKIVLFDTSNWIKILDNDNEIQNIFKKLIKKNIIPYITIENLMEIFTTENHIHPDFEIRLEKLYQVEIFASICSGTEILFSGIDDLFSKEVEAISKGLHNFVDIKTYVFENVEFKKFPILSKKEKSLLKQRVIDLRMKTKFASALNSYATNPLYNKKLKDIKNTNLDFDQEFNLEKVHKGNKVYLNNKKVANNYIENFNNDFSEIIKANKIHYNGKINIIDYIKIMTGNNKIDLNKKYKDYIIKKEYKDIIGKYSSSPLTNEYYKNTYSIDTYLKIKDKYQQVLNSDKPRKLELSSFTDFLFCSYSNYFNVVVDKRTKELLKQIERHTKMDYLLLDENDINEIICE</sequence>
<keyword evidence="2" id="KW-1185">Reference proteome</keyword>
<dbReference type="RefSeq" id="WP_149484863.1">
    <property type="nucleotide sequence ID" value="NZ_CP036150.1"/>
</dbReference>